<dbReference type="EMBL" id="MU806025">
    <property type="protein sequence ID" value="KAJ3841854.1"/>
    <property type="molecule type" value="Genomic_DNA"/>
</dbReference>
<dbReference type="InterPro" id="IPR027417">
    <property type="entry name" value="P-loop_NTPase"/>
</dbReference>
<feature type="non-terminal residue" evidence="1">
    <location>
        <position position="354"/>
    </location>
</feature>
<organism evidence="1 2">
    <name type="scientific">Lentinula raphanica</name>
    <dbReference type="NCBI Taxonomy" id="153919"/>
    <lineage>
        <taxon>Eukaryota</taxon>
        <taxon>Fungi</taxon>
        <taxon>Dikarya</taxon>
        <taxon>Basidiomycota</taxon>
        <taxon>Agaricomycotina</taxon>
        <taxon>Agaricomycetes</taxon>
        <taxon>Agaricomycetidae</taxon>
        <taxon>Agaricales</taxon>
        <taxon>Marasmiineae</taxon>
        <taxon>Omphalotaceae</taxon>
        <taxon>Lentinula</taxon>
    </lineage>
</organism>
<name>A0AA38PFA0_9AGAR</name>
<dbReference type="AlphaFoldDB" id="A0AA38PFA0"/>
<gene>
    <name evidence="1" type="ORF">F5878DRAFT_494637</name>
</gene>
<evidence type="ECO:0000313" key="2">
    <source>
        <dbReference type="Proteomes" id="UP001163846"/>
    </source>
</evidence>
<evidence type="ECO:0000313" key="1">
    <source>
        <dbReference type="EMBL" id="KAJ3841854.1"/>
    </source>
</evidence>
<sequence>MRMSGTSEQDDKYRTALENMRYKACTTTDIRFLNTLISTTIPGHPSAKLEPWRSAPIIVGENKYKDEINRLGTLRFASETKQTLHRFFSDDTIATSAASKAFNKVSHHKKSSINTISEELQKILWDLPTSSYDLNCPGTLDVCLGLPVIIRHNFATELSITKGQKGTIYAWHTTQGNFGQQVLETIFVLLDNPPSEVQIENLPLNVVPISRRKSSGYIALPDDTKIFITRNQVDILPGFAMTAHASQGQSLVSNAIDLNTLTDHHAWYTALSRSRSAQQTLILQGFDSSKITGGASGALRREYRELELLDEITSLRFEDKLPSTVCGSTRKLQIETFLQWKGSQYLPSHIHTSI</sequence>
<keyword evidence="2" id="KW-1185">Reference proteome</keyword>
<protein>
    <submittedName>
        <fullName evidence="1">Uncharacterized protein</fullName>
    </submittedName>
</protein>
<accession>A0AA38PFA0</accession>
<proteinExistence type="predicted"/>
<comment type="caution">
    <text evidence="1">The sequence shown here is derived from an EMBL/GenBank/DDBJ whole genome shotgun (WGS) entry which is preliminary data.</text>
</comment>
<dbReference type="Proteomes" id="UP001163846">
    <property type="component" value="Unassembled WGS sequence"/>
</dbReference>
<reference evidence="1" key="1">
    <citation type="submission" date="2022-08" db="EMBL/GenBank/DDBJ databases">
        <authorList>
            <consortium name="DOE Joint Genome Institute"/>
            <person name="Min B."/>
            <person name="Riley R."/>
            <person name="Sierra-Patev S."/>
            <person name="Naranjo-Ortiz M."/>
            <person name="Looney B."/>
            <person name="Konkel Z."/>
            <person name="Slot J.C."/>
            <person name="Sakamoto Y."/>
            <person name="Steenwyk J.L."/>
            <person name="Rokas A."/>
            <person name="Carro J."/>
            <person name="Camarero S."/>
            <person name="Ferreira P."/>
            <person name="Molpeceres G."/>
            <person name="Ruiz-Duenas F.J."/>
            <person name="Serrano A."/>
            <person name="Henrissat B."/>
            <person name="Drula E."/>
            <person name="Hughes K.W."/>
            <person name="Mata J.L."/>
            <person name="Ishikawa N.K."/>
            <person name="Vargas-Isla R."/>
            <person name="Ushijima S."/>
            <person name="Smith C.A."/>
            <person name="Ahrendt S."/>
            <person name="Andreopoulos W."/>
            <person name="He G."/>
            <person name="Labutti K."/>
            <person name="Lipzen A."/>
            <person name="Ng V."/>
            <person name="Sandor L."/>
            <person name="Barry K."/>
            <person name="Martinez A.T."/>
            <person name="Xiao Y."/>
            <person name="Gibbons J.G."/>
            <person name="Terashima K."/>
            <person name="Hibbett D.S."/>
            <person name="Grigoriev I.V."/>
        </authorList>
    </citation>
    <scope>NUCLEOTIDE SEQUENCE</scope>
    <source>
        <strain evidence="1">TFB9207</strain>
    </source>
</reference>
<dbReference type="SUPFAM" id="SSF52540">
    <property type="entry name" value="P-loop containing nucleoside triphosphate hydrolases"/>
    <property type="match status" value="1"/>
</dbReference>